<dbReference type="GO" id="GO:0005524">
    <property type="term" value="F:ATP binding"/>
    <property type="evidence" value="ECO:0007669"/>
    <property type="project" value="UniProtKB-KW"/>
</dbReference>
<gene>
    <name evidence="12" type="ORF">bsdcttw_14820</name>
</gene>
<dbReference type="InterPro" id="IPR011006">
    <property type="entry name" value="CheY-like_superfamily"/>
</dbReference>
<dbReference type="GO" id="GO:0000160">
    <property type="term" value="P:phosphorelay signal transduction system"/>
    <property type="evidence" value="ECO:0007669"/>
    <property type="project" value="InterPro"/>
</dbReference>
<evidence type="ECO:0000256" key="7">
    <source>
        <dbReference type="ARBA" id="ARBA00023163"/>
    </source>
</evidence>
<dbReference type="Gene3D" id="3.40.50.300">
    <property type="entry name" value="P-loop containing nucleotide triphosphate hydrolases"/>
    <property type="match status" value="1"/>
</dbReference>
<dbReference type="InterPro" id="IPR001789">
    <property type="entry name" value="Sig_transdc_resp-reg_receiver"/>
</dbReference>
<evidence type="ECO:0000256" key="1">
    <source>
        <dbReference type="ARBA" id="ARBA00018672"/>
    </source>
</evidence>
<dbReference type="GO" id="GO:0043565">
    <property type="term" value="F:sequence-specific DNA binding"/>
    <property type="evidence" value="ECO:0007669"/>
    <property type="project" value="InterPro"/>
</dbReference>
<evidence type="ECO:0000313" key="13">
    <source>
        <dbReference type="Proteomes" id="UP000515703"/>
    </source>
</evidence>
<dbReference type="CDD" id="cd00009">
    <property type="entry name" value="AAA"/>
    <property type="match status" value="1"/>
</dbReference>
<dbReference type="Pfam" id="PF25601">
    <property type="entry name" value="AAA_lid_14"/>
    <property type="match status" value="1"/>
</dbReference>
<keyword evidence="2 9" id="KW-0597">Phosphoprotein</keyword>
<dbReference type="InterPro" id="IPR027417">
    <property type="entry name" value="P-loop_NTPase"/>
</dbReference>
<dbReference type="FunFam" id="3.40.50.300:FF:000006">
    <property type="entry name" value="DNA-binding transcriptional regulator NtrC"/>
    <property type="match status" value="1"/>
</dbReference>
<accession>A0A7I8DMC9</accession>
<reference evidence="12 13" key="1">
    <citation type="submission" date="2020-08" db="EMBL/GenBank/DDBJ databases">
        <title>Draft genome sequencing of an Anaerocolumna strain isolated from anoxic soil subjected to BSD treatment.</title>
        <authorList>
            <person name="Uek A."/>
            <person name="Tonouchi A."/>
        </authorList>
    </citation>
    <scope>NUCLEOTIDE SEQUENCE [LARGE SCALE GENOMIC DNA]</scope>
    <source>
        <strain evidence="12 13">CTTW</strain>
    </source>
</reference>
<feature type="domain" description="Sigma-54 factor interaction" evidence="10">
    <location>
        <begin position="140"/>
        <end position="369"/>
    </location>
</feature>
<dbReference type="AlphaFoldDB" id="A0A7I8DMC9"/>
<dbReference type="SMART" id="SM00448">
    <property type="entry name" value="REC"/>
    <property type="match status" value="1"/>
</dbReference>
<evidence type="ECO:0000256" key="8">
    <source>
        <dbReference type="ARBA" id="ARBA00024867"/>
    </source>
</evidence>
<keyword evidence="7" id="KW-0804">Transcription</keyword>
<evidence type="ECO:0000259" key="10">
    <source>
        <dbReference type="PROSITE" id="PS50045"/>
    </source>
</evidence>
<evidence type="ECO:0000256" key="5">
    <source>
        <dbReference type="ARBA" id="ARBA00023015"/>
    </source>
</evidence>
<dbReference type="GO" id="GO:0006355">
    <property type="term" value="P:regulation of DNA-templated transcription"/>
    <property type="evidence" value="ECO:0007669"/>
    <property type="project" value="InterPro"/>
</dbReference>
<dbReference type="SMART" id="SM00382">
    <property type="entry name" value="AAA"/>
    <property type="match status" value="1"/>
</dbReference>
<dbReference type="Pfam" id="PF00072">
    <property type="entry name" value="Response_reg"/>
    <property type="match status" value="1"/>
</dbReference>
<evidence type="ECO:0000256" key="9">
    <source>
        <dbReference type="PROSITE-ProRule" id="PRU00169"/>
    </source>
</evidence>
<dbReference type="Gene3D" id="3.40.50.2300">
    <property type="match status" value="1"/>
</dbReference>
<dbReference type="InterPro" id="IPR003593">
    <property type="entry name" value="AAA+_ATPase"/>
</dbReference>
<evidence type="ECO:0000313" key="12">
    <source>
        <dbReference type="EMBL" id="BCJ98441.1"/>
    </source>
</evidence>
<evidence type="ECO:0000256" key="6">
    <source>
        <dbReference type="ARBA" id="ARBA00023125"/>
    </source>
</evidence>
<sequence length="449" mass="50795">MKILIADDEKNMRWILGKNLREENFDIIEASDGEEAFHLFLDEEPDLVILDYRMPKIDGMEVLKRIKTITPKLPVIMITAHGSTDAAVEAMKLGAADYISKPFDINDLKLSIFKALNIDKLNKEIDYLKETAKQIFNGKIIGNSKKIQDVFDLVNKVANTNASVLIIGESGTGKEGIAASIHNKSSRSSKPFITVNCGAIPETLIESELFGYEKGAFTGANARKAGRFDRAQGGTLFLDEIGELSLPLQVKILRVLQEKEFERVGGSEVIKSDVRIIAATNRDLEQMVEKGDFREDLLYRLKVIPVYLPPLRERKEDIPQLVDYFLDKYSKEVNRTKLTMEKETLDLLRNYDFPGNIRELENLVERLVILSPDPVIEPSLLPKEILKEVFSGKKEDFILPEEGINLEKVEESFVRQALMIAKGNQTNAAKLLGLSRHALIYRIEKFNLK</sequence>
<dbReference type="InterPro" id="IPR025662">
    <property type="entry name" value="Sigma_54_int_dom_ATP-bd_1"/>
</dbReference>
<name>A0A7I8DMC9_9FIRM</name>
<dbReference type="Gene3D" id="1.10.8.60">
    <property type="match status" value="1"/>
</dbReference>
<dbReference type="InterPro" id="IPR025943">
    <property type="entry name" value="Sigma_54_int_dom_ATP-bd_2"/>
</dbReference>
<feature type="domain" description="Response regulatory" evidence="11">
    <location>
        <begin position="2"/>
        <end position="116"/>
    </location>
</feature>
<dbReference type="EMBL" id="AP023368">
    <property type="protein sequence ID" value="BCJ98441.1"/>
    <property type="molecule type" value="Genomic_DNA"/>
</dbReference>
<proteinExistence type="predicted"/>
<dbReference type="Pfam" id="PF00158">
    <property type="entry name" value="Sigma54_activat"/>
    <property type="match status" value="1"/>
</dbReference>
<dbReference type="PROSITE" id="PS00675">
    <property type="entry name" value="SIGMA54_INTERACT_1"/>
    <property type="match status" value="1"/>
</dbReference>
<keyword evidence="13" id="KW-1185">Reference proteome</keyword>
<dbReference type="PROSITE" id="PS50110">
    <property type="entry name" value="RESPONSE_REGULATORY"/>
    <property type="match status" value="1"/>
</dbReference>
<keyword evidence="3" id="KW-0547">Nucleotide-binding</keyword>
<evidence type="ECO:0000256" key="4">
    <source>
        <dbReference type="ARBA" id="ARBA00022840"/>
    </source>
</evidence>
<dbReference type="SUPFAM" id="SSF52172">
    <property type="entry name" value="CheY-like"/>
    <property type="match status" value="1"/>
</dbReference>
<dbReference type="SUPFAM" id="SSF46689">
    <property type="entry name" value="Homeodomain-like"/>
    <property type="match status" value="1"/>
</dbReference>
<dbReference type="KEGG" id="acht:bsdcttw_14820"/>
<dbReference type="InterPro" id="IPR002078">
    <property type="entry name" value="Sigma_54_int"/>
</dbReference>
<keyword evidence="4" id="KW-0067">ATP-binding</keyword>
<dbReference type="InterPro" id="IPR025944">
    <property type="entry name" value="Sigma_54_int_dom_CS"/>
</dbReference>
<dbReference type="PRINTS" id="PR01590">
    <property type="entry name" value="HTHFIS"/>
</dbReference>
<dbReference type="FunFam" id="3.40.50.2300:FF:000018">
    <property type="entry name" value="DNA-binding transcriptional regulator NtrC"/>
    <property type="match status" value="1"/>
</dbReference>
<dbReference type="PROSITE" id="PS00676">
    <property type="entry name" value="SIGMA54_INTERACT_2"/>
    <property type="match status" value="1"/>
</dbReference>
<dbReference type="SUPFAM" id="SSF52540">
    <property type="entry name" value="P-loop containing nucleoside triphosphate hydrolases"/>
    <property type="match status" value="1"/>
</dbReference>
<dbReference type="PROSITE" id="PS00688">
    <property type="entry name" value="SIGMA54_INTERACT_3"/>
    <property type="match status" value="1"/>
</dbReference>
<feature type="modified residue" description="4-aspartylphosphate" evidence="9">
    <location>
        <position position="51"/>
    </location>
</feature>
<protein>
    <recommendedName>
        <fullName evidence="1">Stage 0 sporulation protein A homolog</fullName>
    </recommendedName>
</protein>
<dbReference type="InterPro" id="IPR058031">
    <property type="entry name" value="AAA_lid_NorR"/>
</dbReference>
<comment type="function">
    <text evidence="8">May play the central regulatory role in sporulation. It may be an element of the effector pathway responsible for the activation of sporulation genes in response to nutritional stress. Spo0A may act in concert with spo0H (a sigma factor) to control the expression of some genes that are critical to the sporulation process.</text>
</comment>
<evidence type="ECO:0000259" key="11">
    <source>
        <dbReference type="PROSITE" id="PS50110"/>
    </source>
</evidence>
<reference evidence="12 13" key="2">
    <citation type="submission" date="2020-08" db="EMBL/GenBank/DDBJ databases">
        <authorList>
            <person name="Ueki A."/>
            <person name="Tonouchi A."/>
        </authorList>
    </citation>
    <scope>NUCLEOTIDE SEQUENCE [LARGE SCALE GENOMIC DNA]</scope>
    <source>
        <strain evidence="12 13">CTTW</strain>
    </source>
</reference>
<dbReference type="InterPro" id="IPR002197">
    <property type="entry name" value="HTH_Fis"/>
</dbReference>
<evidence type="ECO:0000256" key="2">
    <source>
        <dbReference type="ARBA" id="ARBA00022553"/>
    </source>
</evidence>
<dbReference type="PANTHER" id="PTHR32071">
    <property type="entry name" value="TRANSCRIPTIONAL REGULATORY PROTEIN"/>
    <property type="match status" value="1"/>
</dbReference>
<dbReference type="Pfam" id="PF02954">
    <property type="entry name" value="HTH_8"/>
    <property type="match status" value="1"/>
</dbReference>
<dbReference type="Proteomes" id="UP000515703">
    <property type="component" value="Chromosome"/>
</dbReference>
<evidence type="ECO:0000256" key="3">
    <source>
        <dbReference type="ARBA" id="ARBA00022741"/>
    </source>
</evidence>
<organism evidence="12 13">
    <name type="scientific">Anaerocolumna chitinilytica</name>
    <dbReference type="NCBI Taxonomy" id="1727145"/>
    <lineage>
        <taxon>Bacteria</taxon>
        <taxon>Bacillati</taxon>
        <taxon>Bacillota</taxon>
        <taxon>Clostridia</taxon>
        <taxon>Lachnospirales</taxon>
        <taxon>Lachnospiraceae</taxon>
        <taxon>Anaerocolumna</taxon>
    </lineage>
</organism>
<keyword evidence="6" id="KW-0238">DNA-binding</keyword>
<dbReference type="InterPro" id="IPR009057">
    <property type="entry name" value="Homeodomain-like_sf"/>
</dbReference>
<dbReference type="RefSeq" id="WP_330602398.1">
    <property type="nucleotide sequence ID" value="NZ_AP023368.1"/>
</dbReference>
<dbReference type="Gene3D" id="1.10.10.60">
    <property type="entry name" value="Homeodomain-like"/>
    <property type="match status" value="1"/>
</dbReference>
<keyword evidence="5" id="KW-0805">Transcription regulation</keyword>
<dbReference type="PROSITE" id="PS50045">
    <property type="entry name" value="SIGMA54_INTERACT_4"/>
    <property type="match status" value="1"/>
</dbReference>